<comment type="caution">
    <text evidence="15">The sequence shown here is derived from an EMBL/GenBank/DDBJ whole genome shotgun (WGS) entry which is preliminary data.</text>
</comment>
<comment type="cofactor">
    <cofactor evidence="2">
        <name>[4Fe-4S] cluster</name>
        <dbReference type="ChEBI" id="CHEBI:49883"/>
    </cofactor>
</comment>
<protein>
    <recommendedName>
        <fullName evidence="5">Adenine DNA glycosylase</fullName>
        <ecNumber evidence="4">3.2.2.31</ecNumber>
    </recommendedName>
</protein>
<evidence type="ECO:0000256" key="6">
    <source>
        <dbReference type="ARBA" id="ARBA00022485"/>
    </source>
</evidence>
<dbReference type="Proteomes" id="UP000292408">
    <property type="component" value="Unassembled WGS sequence"/>
</dbReference>
<dbReference type="GO" id="GO:0046872">
    <property type="term" value="F:metal ion binding"/>
    <property type="evidence" value="ECO:0007669"/>
    <property type="project" value="UniProtKB-KW"/>
</dbReference>
<evidence type="ECO:0000256" key="1">
    <source>
        <dbReference type="ARBA" id="ARBA00000843"/>
    </source>
</evidence>
<evidence type="ECO:0000256" key="8">
    <source>
        <dbReference type="ARBA" id="ARBA00022763"/>
    </source>
</evidence>
<dbReference type="InterPro" id="IPR023170">
    <property type="entry name" value="HhH_base_excis_C"/>
</dbReference>
<dbReference type="GO" id="GO:0051539">
    <property type="term" value="F:4 iron, 4 sulfur cluster binding"/>
    <property type="evidence" value="ECO:0007669"/>
    <property type="project" value="UniProtKB-KW"/>
</dbReference>
<keyword evidence="13" id="KW-0326">Glycosidase</keyword>
<dbReference type="AlphaFoldDB" id="A0A4Q7TFB0"/>
<organism evidence="15 16">
    <name type="scientific">Microcella alkaliphila</name>
    <dbReference type="NCBI Taxonomy" id="279828"/>
    <lineage>
        <taxon>Bacteria</taxon>
        <taxon>Bacillati</taxon>
        <taxon>Actinomycetota</taxon>
        <taxon>Actinomycetes</taxon>
        <taxon>Micrococcales</taxon>
        <taxon>Microbacteriaceae</taxon>
        <taxon>Microcella</taxon>
    </lineage>
</organism>
<dbReference type="InterPro" id="IPR003651">
    <property type="entry name" value="Endonuclease3_FeS-loop_motif"/>
</dbReference>
<evidence type="ECO:0000256" key="7">
    <source>
        <dbReference type="ARBA" id="ARBA00022723"/>
    </source>
</evidence>
<dbReference type="PANTHER" id="PTHR42944:SF1">
    <property type="entry name" value="ADENINE DNA GLYCOSYLASE"/>
    <property type="match status" value="1"/>
</dbReference>
<gene>
    <name evidence="15" type="ORF">EV140_1784</name>
</gene>
<feature type="domain" description="HhH-GPD" evidence="14">
    <location>
        <begin position="36"/>
        <end position="188"/>
    </location>
</feature>
<dbReference type="GO" id="GO:0032357">
    <property type="term" value="F:oxidized purine DNA binding"/>
    <property type="evidence" value="ECO:0007669"/>
    <property type="project" value="TreeGrafter"/>
</dbReference>
<evidence type="ECO:0000256" key="4">
    <source>
        <dbReference type="ARBA" id="ARBA00012045"/>
    </source>
</evidence>
<keyword evidence="9" id="KW-0378">Hydrolase</keyword>
<evidence type="ECO:0000313" key="16">
    <source>
        <dbReference type="Proteomes" id="UP000292408"/>
    </source>
</evidence>
<dbReference type="RefSeq" id="WP_241971393.1">
    <property type="nucleotide sequence ID" value="NZ_SGXT01000016.1"/>
</dbReference>
<dbReference type="Pfam" id="PF10576">
    <property type="entry name" value="EndIII_4Fe-2S"/>
    <property type="match status" value="1"/>
</dbReference>
<evidence type="ECO:0000256" key="11">
    <source>
        <dbReference type="ARBA" id="ARBA00023014"/>
    </source>
</evidence>
<evidence type="ECO:0000256" key="3">
    <source>
        <dbReference type="ARBA" id="ARBA00008343"/>
    </source>
</evidence>
<dbReference type="EC" id="3.2.2.31" evidence="4"/>
<sequence>MQLSPTIAAWYRENARDLPWRRPGFSPWGTLVSEIMLQQTPVARVIPRLEQWLARWPTPDALAADSPAEAVRAWDRLGYPRRALNLHAAATRIAEQHGGEVPADVDALLALPGIGDYTARAIACFAFGMRVPVVDVNTRRMIARAVHGQGAAGPARIRADLAAMDALLPDDPAEAHDVNAGAMELGQTVCTARAPRCDACPIAELCAWRAADYPAYDGPAALRQARFEGSDRQVRGLIMRELRHSDGPVPAWVIEGVWPDPGQRERALRGLLADGLATGDVDRGYSLPDSVREER</sequence>
<dbReference type="GO" id="GO:0035485">
    <property type="term" value="F:adenine/guanine mispair binding"/>
    <property type="evidence" value="ECO:0007669"/>
    <property type="project" value="TreeGrafter"/>
</dbReference>
<dbReference type="InterPro" id="IPR011257">
    <property type="entry name" value="DNA_glycosylase"/>
</dbReference>
<keyword evidence="8" id="KW-0227">DNA damage</keyword>
<dbReference type="Gene3D" id="1.10.340.30">
    <property type="entry name" value="Hypothetical protein, domain 2"/>
    <property type="match status" value="1"/>
</dbReference>
<evidence type="ECO:0000256" key="5">
    <source>
        <dbReference type="ARBA" id="ARBA00022023"/>
    </source>
</evidence>
<evidence type="ECO:0000256" key="10">
    <source>
        <dbReference type="ARBA" id="ARBA00023004"/>
    </source>
</evidence>
<dbReference type="PROSITE" id="PS01155">
    <property type="entry name" value="ENDONUCLEASE_III_2"/>
    <property type="match status" value="1"/>
</dbReference>
<dbReference type="GO" id="GO:0000701">
    <property type="term" value="F:purine-specific mismatch base pair DNA N-glycosylase activity"/>
    <property type="evidence" value="ECO:0007669"/>
    <property type="project" value="UniProtKB-EC"/>
</dbReference>
<keyword evidence="11" id="KW-0411">Iron-sulfur</keyword>
<dbReference type="GO" id="GO:0006284">
    <property type="term" value="P:base-excision repair"/>
    <property type="evidence" value="ECO:0007669"/>
    <property type="project" value="InterPro"/>
</dbReference>
<dbReference type="EMBL" id="SGXT01000016">
    <property type="protein sequence ID" value="RZT59181.1"/>
    <property type="molecule type" value="Genomic_DNA"/>
</dbReference>
<evidence type="ECO:0000256" key="12">
    <source>
        <dbReference type="ARBA" id="ARBA00023204"/>
    </source>
</evidence>
<accession>A0A4Q7TFB0</accession>
<evidence type="ECO:0000256" key="2">
    <source>
        <dbReference type="ARBA" id="ARBA00001966"/>
    </source>
</evidence>
<dbReference type="CDD" id="cd00056">
    <property type="entry name" value="ENDO3c"/>
    <property type="match status" value="1"/>
</dbReference>
<proteinExistence type="inferred from homology"/>
<evidence type="ECO:0000256" key="9">
    <source>
        <dbReference type="ARBA" id="ARBA00022801"/>
    </source>
</evidence>
<dbReference type="InterPro" id="IPR000445">
    <property type="entry name" value="HhH_motif"/>
</dbReference>
<evidence type="ECO:0000313" key="15">
    <source>
        <dbReference type="EMBL" id="RZT59181.1"/>
    </source>
</evidence>
<comment type="similarity">
    <text evidence="3">Belongs to the Nth/MutY family.</text>
</comment>
<keyword evidence="6" id="KW-0004">4Fe-4S</keyword>
<dbReference type="FunFam" id="1.10.340.30:FF:000003">
    <property type="entry name" value="A/G-specific adenine glycosylase"/>
    <property type="match status" value="1"/>
</dbReference>
<dbReference type="SUPFAM" id="SSF48150">
    <property type="entry name" value="DNA-glycosylase"/>
    <property type="match status" value="1"/>
</dbReference>
<dbReference type="Pfam" id="PF00633">
    <property type="entry name" value="HHH"/>
    <property type="match status" value="1"/>
</dbReference>
<dbReference type="InterPro" id="IPR003265">
    <property type="entry name" value="HhH-GPD_domain"/>
</dbReference>
<comment type="catalytic activity">
    <reaction evidence="1">
        <text>Hydrolyzes free adenine bases from 7,8-dihydro-8-oxoguanine:adenine mismatched double-stranded DNA, leaving an apurinic site.</text>
        <dbReference type="EC" id="3.2.2.31"/>
    </reaction>
</comment>
<dbReference type="InterPro" id="IPR004036">
    <property type="entry name" value="Endonuclease-III-like_CS2"/>
</dbReference>
<dbReference type="GO" id="GO:0006298">
    <property type="term" value="P:mismatch repair"/>
    <property type="evidence" value="ECO:0007669"/>
    <property type="project" value="TreeGrafter"/>
</dbReference>
<keyword evidence="7" id="KW-0479">Metal-binding</keyword>
<dbReference type="SMART" id="SM00525">
    <property type="entry name" value="FES"/>
    <property type="match status" value="1"/>
</dbReference>
<keyword evidence="16" id="KW-1185">Reference proteome</keyword>
<dbReference type="InterPro" id="IPR044298">
    <property type="entry name" value="MIG/MutY"/>
</dbReference>
<dbReference type="GO" id="GO:0034039">
    <property type="term" value="F:8-oxo-7,8-dihydroguanine DNA N-glycosylase activity"/>
    <property type="evidence" value="ECO:0007669"/>
    <property type="project" value="TreeGrafter"/>
</dbReference>
<keyword evidence="10" id="KW-0408">Iron</keyword>
<evidence type="ECO:0000259" key="14">
    <source>
        <dbReference type="SMART" id="SM00478"/>
    </source>
</evidence>
<dbReference type="Gene3D" id="1.10.1670.10">
    <property type="entry name" value="Helix-hairpin-Helix base-excision DNA repair enzymes (C-terminal)"/>
    <property type="match status" value="1"/>
</dbReference>
<keyword evidence="12" id="KW-0234">DNA repair</keyword>
<reference evidence="15 16" key="1">
    <citation type="journal article" date="2015" name="Stand. Genomic Sci.">
        <title>Genomic Encyclopedia of Bacterial and Archaeal Type Strains, Phase III: the genomes of soil and plant-associated and newly described type strains.</title>
        <authorList>
            <person name="Whitman W.B."/>
            <person name="Woyke T."/>
            <person name="Klenk H.P."/>
            <person name="Zhou Y."/>
            <person name="Lilburn T.G."/>
            <person name="Beck B.J."/>
            <person name="De Vos P."/>
            <person name="Vandamme P."/>
            <person name="Eisen J.A."/>
            <person name="Garrity G."/>
            <person name="Hugenholtz P."/>
            <person name="Kyrpides N.C."/>
        </authorList>
    </citation>
    <scope>NUCLEOTIDE SEQUENCE [LARGE SCALE GENOMIC DNA]</scope>
    <source>
        <strain evidence="15 16">AC4r</strain>
    </source>
</reference>
<name>A0A4Q7TFB0_9MICO</name>
<dbReference type="Pfam" id="PF00730">
    <property type="entry name" value="HhH-GPD"/>
    <property type="match status" value="1"/>
</dbReference>
<dbReference type="PANTHER" id="PTHR42944">
    <property type="entry name" value="ADENINE DNA GLYCOSYLASE"/>
    <property type="match status" value="1"/>
</dbReference>
<evidence type="ECO:0000256" key="13">
    <source>
        <dbReference type="ARBA" id="ARBA00023295"/>
    </source>
</evidence>
<dbReference type="SMART" id="SM00478">
    <property type="entry name" value="ENDO3c"/>
    <property type="match status" value="1"/>
</dbReference>